<protein>
    <submittedName>
        <fullName evidence="3">Uncharacterized protein</fullName>
    </submittedName>
</protein>
<evidence type="ECO:0000313" key="3">
    <source>
        <dbReference type="EMBL" id="CAB4002941.1"/>
    </source>
</evidence>
<name>A0A7D9E954_PARCT</name>
<feature type="transmembrane region" description="Helical" evidence="2">
    <location>
        <begin position="134"/>
        <end position="156"/>
    </location>
</feature>
<feature type="transmembrane region" description="Helical" evidence="2">
    <location>
        <begin position="418"/>
        <end position="438"/>
    </location>
</feature>
<sequence>MRFVRDFEELRSISSPTTDALSFSSQDFRVIRFFLRLLSVWRPQSAGFLETYIYPVTVNLLLLTLGIIRNSIQATHKPTLLSLQMLYLVHEVVVWLGHILANRYFASRDLEMNVLKPIKPLTRITKPLNRKLKVLNATMVISMAFFSIMLCVLFIVTELSWNNGAERFSANLPYVHGPVDHILYGFVLITIVYDLGIGLALFWTLALLYSCYTARLKILENIFLKWKHSSVDAVSFFMQLYARPVKNSWKRISWWFLAHNIVALAIPLYGYELAQAVSGREYHSKHVPQFICYLIFIVTIWLAPIVVGELIKRRERKFVERINDISPWLLEVEKHAHEVHSLGDSGMCSFEECGVHPTVNTVSDPPHHPRQTASLDGSTESSDSTPTFAEYTFACRGKELRNFLRFLKRRTPGLVSRGYSLQLNISFISLIGGAISFLTELHMNSEDVYRNCNCTM</sequence>
<evidence type="ECO:0000313" key="4">
    <source>
        <dbReference type="Proteomes" id="UP001152795"/>
    </source>
</evidence>
<dbReference type="Proteomes" id="UP001152795">
    <property type="component" value="Unassembled WGS sequence"/>
</dbReference>
<feature type="transmembrane region" description="Helical" evidence="2">
    <location>
        <begin position="52"/>
        <end position="72"/>
    </location>
</feature>
<dbReference type="AlphaFoldDB" id="A0A7D9E954"/>
<feature type="region of interest" description="Disordered" evidence="1">
    <location>
        <begin position="359"/>
        <end position="384"/>
    </location>
</feature>
<evidence type="ECO:0000256" key="1">
    <source>
        <dbReference type="SAM" id="MobiDB-lite"/>
    </source>
</evidence>
<keyword evidence="2" id="KW-0812">Transmembrane</keyword>
<evidence type="ECO:0000256" key="2">
    <source>
        <dbReference type="SAM" id="Phobius"/>
    </source>
</evidence>
<keyword evidence="2" id="KW-1133">Transmembrane helix</keyword>
<reference evidence="3" key="1">
    <citation type="submission" date="2020-04" db="EMBL/GenBank/DDBJ databases">
        <authorList>
            <person name="Alioto T."/>
            <person name="Alioto T."/>
            <person name="Gomez Garrido J."/>
        </authorList>
    </citation>
    <scope>NUCLEOTIDE SEQUENCE</scope>
    <source>
        <strain evidence="3">A484AB</strain>
    </source>
</reference>
<proteinExistence type="predicted"/>
<organism evidence="3 4">
    <name type="scientific">Paramuricea clavata</name>
    <name type="common">Red gorgonian</name>
    <name type="synonym">Violescent sea-whip</name>
    <dbReference type="NCBI Taxonomy" id="317549"/>
    <lineage>
        <taxon>Eukaryota</taxon>
        <taxon>Metazoa</taxon>
        <taxon>Cnidaria</taxon>
        <taxon>Anthozoa</taxon>
        <taxon>Octocorallia</taxon>
        <taxon>Malacalcyonacea</taxon>
        <taxon>Plexauridae</taxon>
        <taxon>Paramuricea</taxon>
    </lineage>
</organism>
<dbReference type="OrthoDB" id="5980620at2759"/>
<feature type="transmembrane region" description="Helical" evidence="2">
    <location>
        <begin position="182"/>
        <end position="209"/>
    </location>
</feature>
<dbReference type="EMBL" id="CACRXK020004492">
    <property type="protein sequence ID" value="CAB4002941.1"/>
    <property type="molecule type" value="Genomic_DNA"/>
</dbReference>
<feature type="transmembrane region" description="Helical" evidence="2">
    <location>
        <begin position="290"/>
        <end position="311"/>
    </location>
</feature>
<keyword evidence="4" id="KW-1185">Reference proteome</keyword>
<gene>
    <name evidence="3" type="ORF">PACLA_8A083282</name>
</gene>
<feature type="compositionally biased region" description="Polar residues" evidence="1">
    <location>
        <begin position="371"/>
        <end position="384"/>
    </location>
</feature>
<feature type="transmembrane region" description="Helical" evidence="2">
    <location>
        <begin position="252"/>
        <end position="270"/>
    </location>
</feature>
<keyword evidence="2" id="KW-0472">Membrane</keyword>
<comment type="caution">
    <text evidence="3">The sequence shown here is derived from an EMBL/GenBank/DDBJ whole genome shotgun (WGS) entry which is preliminary data.</text>
</comment>
<accession>A0A7D9E954</accession>
<feature type="transmembrane region" description="Helical" evidence="2">
    <location>
        <begin position="84"/>
        <end position="106"/>
    </location>
</feature>